<dbReference type="GO" id="GO:0046928">
    <property type="term" value="P:regulation of neurotransmitter secretion"/>
    <property type="evidence" value="ECO:0007669"/>
    <property type="project" value="TreeGrafter"/>
</dbReference>
<sequence length="667" mass="75908">MHTNIGDSPQDVTGGCEDRVPAPFQRFLLKINLKRGKNLVIRDKRSGTSDPYVKFKIEGKQFYKSKVVYKDLNPQVRVGAVYDKNRTSDDFMGSGFISLRDLELTNEMELRLEDPKSKEDDMGVIIVDVCLMFRDATIKKGPVGIFQTLQVFATPPQRSAETQKNQLRNQMWTGVLCITLVEGQDMPQCGQGDIYVRFRLGDQKYKSKVGLANPQWREQFDFNQFEDNQEPLQVEMCSKRGRKSEESWGMLEVDVSTLTVNERQLYSYMLNPGKGRVVFLITLRPVWGVSISDIENASLSKPDEKDEVVEKFSLKNSHNCMRDIGILQVGIIRANDLTATDINGKSNTLCVIELGNSKLQTHTVYKNVNPEWKKSFTFPIKDITDVVELTVFDENGDKAPNFLGKVAIPLLTVKNGQEITLLLKKEKLGSTSKGTITLVLEVIYNKVKIKSTWSKIVNVDNMVCAVCFALYCHVLSPQIFLLTVWHWELFMLPLFLLLLIGWNYFQLSTGRASYNQDLVSDEEPGKKGLIDKIYMVQEVVLVVQNVLEEIANIGERVKNIFNWSVPFLSCLACLVLFVAAGLLYLIPLRYIVLIWGINKFTKKLRNPYSIDSNEILDFLKRVPSDVQKVRSNFTYRYGGNSLKMSALFAVPEFPSVAEIYPLALFDY</sequence>
<evidence type="ECO:0000256" key="8">
    <source>
        <dbReference type="ARBA" id="ARBA00023136"/>
    </source>
</evidence>
<dbReference type="AlphaFoldDB" id="A0A3Q4HU12"/>
<dbReference type="PROSITE" id="PS50004">
    <property type="entry name" value="C2"/>
    <property type="match status" value="3"/>
</dbReference>
<dbReference type="InterPro" id="IPR013583">
    <property type="entry name" value="MCTP_C"/>
</dbReference>
<dbReference type="InterPro" id="IPR035892">
    <property type="entry name" value="C2_domain_sf"/>
</dbReference>
<dbReference type="Pfam" id="PF08372">
    <property type="entry name" value="PRT_C"/>
    <property type="match status" value="1"/>
</dbReference>
<protein>
    <submittedName>
        <fullName evidence="11">Multiple C2 domains, transmembrane 2a</fullName>
    </submittedName>
</protein>
<evidence type="ECO:0000256" key="4">
    <source>
        <dbReference type="ARBA" id="ARBA00022723"/>
    </source>
</evidence>
<keyword evidence="8 9" id="KW-0472">Membrane</keyword>
<feature type="domain" description="C2" evidence="10">
    <location>
        <begin position="308"/>
        <end position="423"/>
    </location>
</feature>
<feature type="domain" description="C2" evidence="10">
    <location>
        <begin position="158"/>
        <end position="268"/>
    </location>
</feature>
<keyword evidence="6" id="KW-0106">Calcium</keyword>
<comment type="subcellular location">
    <subcellularLocation>
        <location evidence="1">Membrane</location>
        <topology evidence="1">Multi-pass membrane protein</topology>
    </subcellularLocation>
</comment>
<dbReference type="FunFam" id="2.60.40.150:FF:000019">
    <property type="entry name" value="Multiple C2 and transmembrane domain-containing protein 2 isoform 1"/>
    <property type="match status" value="1"/>
</dbReference>
<reference evidence="11" key="1">
    <citation type="submission" date="2025-08" db="UniProtKB">
        <authorList>
            <consortium name="Ensembl"/>
        </authorList>
    </citation>
    <scope>IDENTIFICATION</scope>
</reference>
<dbReference type="SMART" id="SM00239">
    <property type="entry name" value="C2"/>
    <property type="match status" value="3"/>
</dbReference>
<feature type="transmembrane region" description="Helical" evidence="9">
    <location>
        <begin position="487"/>
        <end position="505"/>
    </location>
</feature>
<comment type="similarity">
    <text evidence="2">Belongs to the MCTP family.</text>
</comment>
<evidence type="ECO:0000256" key="1">
    <source>
        <dbReference type="ARBA" id="ARBA00004141"/>
    </source>
</evidence>
<dbReference type="CDD" id="cd08376">
    <property type="entry name" value="C2B_MCTP_PRT"/>
    <property type="match status" value="1"/>
</dbReference>
<evidence type="ECO:0000256" key="7">
    <source>
        <dbReference type="ARBA" id="ARBA00022989"/>
    </source>
</evidence>
<dbReference type="GO" id="GO:0005509">
    <property type="term" value="F:calcium ion binding"/>
    <property type="evidence" value="ECO:0007669"/>
    <property type="project" value="TreeGrafter"/>
</dbReference>
<dbReference type="STRING" id="32507.ENSNBRP00000027385"/>
<dbReference type="InterPro" id="IPR000008">
    <property type="entry name" value="C2_dom"/>
</dbReference>
<accession>A0A3Q4HU12</accession>
<dbReference type="FunFam" id="2.60.40.150:FF:000174">
    <property type="entry name" value="Multiple C2 domains, transmembrane 2a"/>
    <property type="match status" value="1"/>
</dbReference>
<keyword evidence="5" id="KW-0677">Repeat</keyword>
<organism evidence="11 12">
    <name type="scientific">Neolamprologus brichardi</name>
    <name type="common">Fairy cichlid</name>
    <name type="synonym">Lamprologus brichardi</name>
    <dbReference type="NCBI Taxonomy" id="32507"/>
    <lineage>
        <taxon>Eukaryota</taxon>
        <taxon>Metazoa</taxon>
        <taxon>Chordata</taxon>
        <taxon>Craniata</taxon>
        <taxon>Vertebrata</taxon>
        <taxon>Euteleostomi</taxon>
        <taxon>Actinopterygii</taxon>
        <taxon>Neopterygii</taxon>
        <taxon>Teleostei</taxon>
        <taxon>Neoteleostei</taxon>
        <taxon>Acanthomorphata</taxon>
        <taxon>Ovalentaria</taxon>
        <taxon>Cichlomorphae</taxon>
        <taxon>Cichliformes</taxon>
        <taxon>Cichlidae</taxon>
        <taxon>African cichlids</taxon>
        <taxon>Pseudocrenilabrinae</taxon>
        <taxon>Lamprologini</taxon>
        <taxon>Neolamprologus</taxon>
    </lineage>
</organism>
<feature type="transmembrane region" description="Helical" evidence="9">
    <location>
        <begin position="565"/>
        <end position="595"/>
    </location>
</feature>
<dbReference type="Bgee" id="ENSNBRG00000020791">
    <property type="expression patterns" value="Expressed in heart"/>
</dbReference>
<dbReference type="Ensembl" id="ENSNBRT00000028102.1">
    <property type="protein sequence ID" value="ENSNBRP00000027385.1"/>
    <property type="gene ID" value="ENSNBRG00000020791.1"/>
</dbReference>
<keyword evidence="3 9" id="KW-0812">Transmembrane</keyword>
<dbReference type="Gene3D" id="2.60.40.150">
    <property type="entry name" value="C2 domain"/>
    <property type="match status" value="3"/>
</dbReference>
<keyword evidence="7 9" id="KW-1133">Transmembrane helix</keyword>
<dbReference type="Pfam" id="PF00168">
    <property type="entry name" value="C2"/>
    <property type="match status" value="3"/>
</dbReference>
<dbReference type="GO" id="GO:0030672">
    <property type="term" value="C:synaptic vesicle membrane"/>
    <property type="evidence" value="ECO:0007669"/>
    <property type="project" value="TreeGrafter"/>
</dbReference>
<reference evidence="11" key="2">
    <citation type="submission" date="2025-09" db="UniProtKB">
        <authorList>
            <consortium name="Ensembl"/>
        </authorList>
    </citation>
    <scope>IDENTIFICATION</scope>
</reference>
<evidence type="ECO:0000256" key="2">
    <source>
        <dbReference type="ARBA" id="ARBA00007923"/>
    </source>
</evidence>
<dbReference type="PANTHER" id="PTHR45911">
    <property type="entry name" value="C2 DOMAIN-CONTAINING PROTEIN"/>
    <property type="match status" value="1"/>
</dbReference>
<evidence type="ECO:0000313" key="11">
    <source>
        <dbReference type="Ensembl" id="ENSNBRP00000027385.1"/>
    </source>
</evidence>
<keyword evidence="4" id="KW-0479">Metal-binding</keyword>
<dbReference type="Proteomes" id="UP000261580">
    <property type="component" value="Unassembled WGS sequence"/>
</dbReference>
<evidence type="ECO:0000259" key="10">
    <source>
        <dbReference type="PROSITE" id="PS50004"/>
    </source>
</evidence>
<evidence type="ECO:0000256" key="9">
    <source>
        <dbReference type="SAM" id="Phobius"/>
    </source>
</evidence>
<evidence type="ECO:0000313" key="12">
    <source>
        <dbReference type="Proteomes" id="UP000261580"/>
    </source>
</evidence>
<evidence type="ECO:0000256" key="6">
    <source>
        <dbReference type="ARBA" id="ARBA00022837"/>
    </source>
</evidence>
<evidence type="ECO:0000256" key="5">
    <source>
        <dbReference type="ARBA" id="ARBA00022737"/>
    </source>
</evidence>
<feature type="domain" description="C2" evidence="10">
    <location>
        <begin position="8"/>
        <end position="142"/>
    </location>
</feature>
<dbReference type="PANTHER" id="PTHR45911:SF9">
    <property type="entry name" value="MULTIPLE C2 AND TRANSMEMBRANE DOMAIN-CONTAINING PROTEIN 2"/>
    <property type="match status" value="1"/>
</dbReference>
<proteinExistence type="inferred from homology"/>
<keyword evidence="12" id="KW-1185">Reference proteome</keyword>
<evidence type="ECO:0000256" key="3">
    <source>
        <dbReference type="ARBA" id="ARBA00022692"/>
    </source>
</evidence>
<name>A0A3Q4HU12_NEOBR</name>
<dbReference type="GeneTree" id="ENSGT00940000156291"/>
<dbReference type="SUPFAM" id="SSF49562">
    <property type="entry name" value="C2 domain (Calcium/lipid-binding domain, CaLB)"/>
    <property type="match status" value="3"/>
</dbReference>